<dbReference type="InterPro" id="IPR008758">
    <property type="entry name" value="Peptidase_S28"/>
</dbReference>
<dbReference type="InterPro" id="IPR042269">
    <property type="entry name" value="Ser_carbopepase_S28_SKS"/>
</dbReference>
<dbReference type="PANTHER" id="PTHR11010:SF117">
    <property type="entry name" value="SERINE PROTEASE 16"/>
    <property type="match status" value="1"/>
</dbReference>
<reference evidence="7" key="1">
    <citation type="journal article" date="2013" name="Genetics">
        <title>The draft genome and transcriptome of Panagrellus redivivus are shaped by the harsh demands of a free-living lifestyle.</title>
        <authorList>
            <person name="Srinivasan J."/>
            <person name="Dillman A.R."/>
            <person name="Macchietto M.G."/>
            <person name="Heikkinen L."/>
            <person name="Lakso M."/>
            <person name="Fracchia K.M."/>
            <person name="Antoshechkin I."/>
            <person name="Mortazavi A."/>
            <person name="Wong G."/>
            <person name="Sternberg P.W."/>
        </authorList>
    </citation>
    <scope>NUCLEOTIDE SEQUENCE [LARGE SCALE GENOMIC DNA]</scope>
    <source>
        <strain evidence="7">MT8872</strain>
    </source>
</reference>
<dbReference type="GO" id="GO:0006508">
    <property type="term" value="P:proteolysis"/>
    <property type="evidence" value="ECO:0007669"/>
    <property type="project" value="UniProtKB-KW"/>
</dbReference>
<dbReference type="Pfam" id="PF05577">
    <property type="entry name" value="Peptidase_S28"/>
    <property type="match status" value="1"/>
</dbReference>
<keyword evidence="5" id="KW-0325">Glycoprotein</keyword>
<keyword evidence="7" id="KW-1185">Reference proteome</keyword>
<sequence length="494" mass="55690">MRGLLAILAIAILAVQYAEARALSEKQVSRTRMIRGRKWHGLVPKPDRPADLSSRVADQHFVQQLDHFDASNNKTWLQRFWYNDQMYNPGGPQFLMIGGESAENPAWLENYEVPFASIGMDVGAITFVLEHRFYGESNPTGDQKVESLKYLTSEQVLADVNSFILAQNKAFNFTNPRWITFGGSYSGALSAWARQKYPDTVYAAVASSGPVQAVVDFTGYLDVVYNALHSYNPKCAESAHKGFLKIKSLMTNSHGRETLAKTFNICNDLKNADNNTLYSFYEAIIGHYMDIVQYSGDNTEDYRDVRTIPELCKHQLGGHSDFDGVIAVDHWLRKGCFDVNYQHYIDSIKNESSGDDRAWLWQTCNEFGYYQSTDSDLVVNKFTGADIPVDYFVQQCVDIFGIDNSTVYTNVEKTNSHYYGQNGYNGTRVVFPNGSNDPWHVLGVLKATNKDVYPILINGSSHCADMLPPSEDDSDSLEAARKAIRKHVLRWVKA</sequence>
<evidence type="ECO:0000313" key="7">
    <source>
        <dbReference type="Proteomes" id="UP000492821"/>
    </source>
</evidence>
<dbReference type="Gene3D" id="1.20.120.980">
    <property type="entry name" value="Serine carboxypeptidase S28, SKS domain"/>
    <property type="match status" value="1"/>
</dbReference>
<evidence type="ECO:0000256" key="4">
    <source>
        <dbReference type="ARBA" id="ARBA00022801"/>
    </source>
</evidence>
<accession>A0A7E4UR46</accession>
<dbReference type="Gene3D" id="3.40.50.1820">
    <property type="entry name" value="alpha/beta hydrolase"/>
    <property type="match status" value="1"/>
</dbReference>
<evidence type="ECO:0000256" key="3">
    <source>
        <dbReference type="ARBA" id="ARBA00022729"/>
    </source>
</evidence>
<evidence type="ECO:0000256" key="1">
    <source>
        <dbReference type="ARBA" id="ARBA00011079"/>
    </source>
</evidence>
<organism evidence="7 8">
    <name type="scientific">Panagrellus redivivus</name>
    <name type="common">Microworm</name>
    <dbReference type="NCBI Taxonomy" id="6233"/>
    <lineage>
        <taxon>Eukaryota</taxon>
        <taxon>Metazoa</taxon>
        <taxon>Ecdysozoa</taxon>
        <taxon>Nematoda</taxon>
        <taxon>Chromadorea</taxon>
        <taxon>Rhabditida</taxon>
        <taxon>Tylenchina</taxon>
        <taxon>Panagrolaimomorpha</taxon>
        <taxon>Panagrolaimoidea</taxon>
        <taxon>Panagrolaimidae</taxon>
        <taxon>Panagrellus</taxon>
    </lineage>
</organism>
<reference evidence="8" key="2">
    <citation type="submission" date="2020-10" db="UniProtKB">
        <authorList>
            <consortium name="WormBaseParasite"/>
        </authorList>
    </citation>
    <scope>IDENTIFICATION</scope>
</reference>
<feature type="chain" id="PRO_5028822517" evidence="6">
    <location>
        <begin position="21"/>
        <end position="494"/>
    </location>
</feature>
<feature type="signal peptide" evidence="6">
    <location>
        <begin position="1"/>
        <end position="20"/>
    </location>
</feature>
<comment type="similarity">
    <text evidence="1">Belongs to the peptidase S28 family.</text>
</comment>
<keyword evidence="2" id="KW-0645">Protease</keyword>
<evidence type="ECO:0000256" key="2">
    <source>
        <dbReference type="ARBA" id="ARBA00022670"/>
    </source>
</evidence>
<dbReference type="InterPro" id="IPR029058">
    <property type="entry name" value="AB_hydrolase_fold"/>
</dbReference>
<dbReference type="WBParaSite" id="Pan_g11868.t1">
    <property type="protein sequence ID" value="Pan_g11868.t1"/>
    <property type="gene ID" value="Pan_g11868"/>
</dbReference>
<keyword evidence="3 6" id="KW-0732">Signal</keyword>
<dbReference type="AlphaFoldDB" id="A0A7E4UR46"/>
<proteinExistence type="inferred from homology"/>
<dbReference type="PANTHER" id="PTHR11010">
    <property type="entry name" value="PROTEASE S28 PRO-X CARBOXYPEPTIDASE-RELATED"/>
    <property type="match status" value="1"/>
</dbReference>
<evidence type="ECO:0000256" key="5">
    <source>
        <dbReference type="ARBA" id="ARBA00023180"/>
    </source>
</evidence>
<keyword evidence="4" id="KW-0378">Hydrolase</keyword>
<dbReference type="SUPFAM" id="SSF53474">
    <property type="entry name" value="alpha/beta-Hydrolases"/>
    <property type="match status" value="2"/>
</dbReference>
<dbReference type="Proteomes" id="UP000492821">
    <property type="component" value="Unassembled WGS sequence"/>
</dbReference>
<protein>
    <submittedName>
        <fullName evidence="8">Serine protease K12H4.7</fullName>
    </submittedName>
</protein>
<dbReference type="GO" id="GO:0070008">
    <property type="term" value="F:serine-type exopeptidase activity"/>
    <property type="evidence" value="ECO:0007669"/>
    <property type="project" value="InterPro"/>
</dbReference>
<name>A0A7E4UR46_PANRE</name>
<evidence type="ECO:0000313" key="8">
    <source>
        <dbReference type="WBParaSite" id="Pan_g11868.t1"/>
    </source>
</evidence>
<evidence type="ECO:0000256" key="6">
    <source>
        <dbReference type="SAM" id="SignalP"/>
    </source>
</evidence>
<dbReference type="GO" id="GO:0008239">
    <property type="term" value="F:dipeptidyl-peptidase activity"/>
    <property type="evidence" value="ECO:0007669"/>
    <property type="project" value="TreeGrafter"/>
</dbReference>